<dbReference type="PANTHER" id="PTHR10224:SF12">
    <property type="entry name" value="GLYOXALASE ELBB"/>
    <property type="match status" value="1"/>
</dbReference>
<name>A0A7M7G8Z6_NASVI</name>
<dbReference type="EnsemblMetazoa" id="XM_008217390">
    <property type="protein sequence ID" value="XP_008215612"/>
    <property type="gene ID" value="LOC100123861"/>
</dbReference>
<dbReference type="PANTHER" id="PTHR10224">
    <property type="entry name" value="ES1 PROTEIN HOMOLOG, MITOCHONDRIAL"/>
    <property type="match status" value="1"/>
</dbReference>
<dbReference type="Proteomes" id="UP000002358">
    <property type="component" value="Chromosome 1"/>
</dbReference>
<dbReference type="KEGG" id="nvi:100123861"/>
<reference evidence="1" key="1">
    <citation type="submission" date="2021-01" db="UniProtKB">
        <authorList>
            <consortium name="EnsemblMetazoa"/>
        </authorList>
    </citation>
    <scope>IDENTIFICATION</scope>
</reference>
<dbReference type="AlphaFoldDB" id="A0A7M7G8Z6"/>
<dbReference type="InParanoid" id="A0A7M7G8Z6"/>
<evidence type="ECO:0000313" key="1">
    <source>
        <dbReference type="EnsemblMetazoa" id="XP_001607623"/>
    </source>
</evidence>
<dbReference type="EnsemblMetazoa" id="XM_001607573">
    <property type="protein sequence ID" value="XP_001607623"/>
    <property type="gene ID" value="LOC100123861"/>
</dbReference>
<organism evidence="1 2">
    <name type="scientific">Nasonia vitripennis</name>
    <name type="common">Parasitic wasp</name>
    <dbReference type="NCBI Taxonomy" id="7425"/>
    <lineage>
        <taxon>Eukaryota</taxon>
        <taxon>Metazoa</taxon>
        <taxon>Ecdysozoa</taxon>
        <taxon>Arthropoda</taxon>
        <taxon>Hexapoda</taxon>
        <taxon>Insecta</taxon>
        <taxon>Pterygota</taxon>
        <taxon>Neoptera</taxon>
        <taxon>Endopterygota</taxon>
        <taxon>Hymenoptera</taxon>
        <taxon>Apocrita</taxon>
        <taxon>Proctotrupomorpha</taxon>
        <taxon>Chalcidoidea</taxon>
        <taxon>Pteromalidae</taxon>
        <taxon>Pteromalinae</taxon>
        <taxon>Nasonia</taxon>
    </lineage>
</organism>
<dbReference type="InterPro" id="IPR029062">
    <property type="entry name" value="Class_I_gatase-like"/>
</dbReference>
<proteinExistence type="predicted"/>
<dbReference type="SMR" id="A0A7M7G8Z6"/>
<dbReference type="OrthoDB" id="543156at2759"/>
<accession>A0A7M7G8Z6</accession>
<dbReference type="Gene3D" id="3.40.50.880">
    <property type="match status" value="1"/>
</dbReference>
<gene>
    <name evidence="1" type="primary">100123861</name>
</gene>
<sequence length="267" mass="28676">MLQCIKSVKLLKDIPKLGLLSSTNLLHTSQICHKKRSCCGPPKVAVVLCGCGALDGTEISEAVSVAIHLSSKNIEPHFYAPDVNICGTVNHLTKDPDNCDPPRNALVEGARLARAAIKPLCECRACDNAGLVIPGGWGAARTLSDFASKGCNCVVLPELERVIKEFNCASKPIGSICIASAILAKVLNGAKVTLGKDCPKEQWVYSDAIEKVKQMGAKVELKDVKGVTHCKQYNAYSTPAWMDTQASYADIHEGIGKMIAQMRKCIK</sequence>
<evidence type="ECO:0000313" key="2">
    <source>
        <dbReference type="Proteomes" id="UP000002358"/>
    </source>
</evidence>
<dbReference type="OMA" id="GCKHVCK"/>
<keyword evidence="2" id="KW-1185">Reference proteome</keyword>
<dbReference type="SUPFAM" id="SSF52317">
    <property type="entry name" value="Class I glutamine amidotransferase-like"/>
    <property type="match status" value="1"/>
</dbReference>
<dbReference type="NCBIfam" id="NF008747">
    <property type="entry name" value="PRK11780.1"/>
    <property type="match status" value="1"/>
</dbReference>
<protein>
    <submittedName>
        <fullName evidence="1">Uncharacterized protein</fullName>
    </submittedName>
</protein>